<dbReference type="EMBL" id="BAABAH010000005">
    <property type="protein sequence ID" value="GAA3816692.1"/>
    <property type="molecule type" value="Genomic_DNA"/>
</dbReference>
<reference evidence="3" key="1">
    <citation type="journal article" date="2019" name="Int. J. Syst. Evol. Microbiol.">
        <title>The Global Catalogue of Microorganisms (GCM) 10K type strain sequencing project: providing services to taxonomists for standard genome sequencing and annotation.</title>
        <authorList>
            <consortium name="The Broad Institute Genomics Platform"/>
            <consortium name="The Broad Institute Genome Sequencing Center for Infectious Disease"/>
            <person name="Wu L."/>
            <person name="Ma J."/>
        </authorList>
    </citation>
    <scope>NUCLEOTIDE SEQUENCE [LARGE SCALE GENOMIC DNA]</scope>
    <source>
        <strain evidence="3">JCM 16953</strain>
    </source>
</reference>
<keyword evidence="1" id="KW-0812">Transmembrane</keyword>
<protein>
    <recommendedName>
        <fullName evidence="4">DUF4245 domain-containing protein</fullName>
    </recommendedName>
</protein>
<feature type="transmembrane region" description="Helical" evidence="1">
    <location>
        <begin position="24"/>
        <end position="46"/>
    </location>
</feature>
<keyword evidence="3" id="KW-1185">Reference proteome</keyword>
<gene>
    <name evidence="2" type="ORF">GCM10022242_18380</name>
</gene>
<dbReference type="Proteomes" id="UP001501821">
    <property type="component" value="Unassembled WGS sequence"/>
</dbReference>
<sequence>MSTTEQQPAEPTGRPGKYQRSAGGLIAALVTTAVVIGALIWVMGLFRHDTDIGPDSVDLRTTIAEFQQGGLQPVYPRSVPDGWTVTAAEVPEDQGGFEIRMLTDDGKFVGIAVAKGSSPFELLHHLGEEEATAEAAYSSDGSVAPKWDSYSDGSDHAYVAELSGQRLVVVYGDAPASDLQDIVDRLTTAPVGSKS</sequence>
<evidence type="ECO:0008006" key="4">
    <source>
        <dbReference type="Google" id="ProtNLM"/>
    </source>
</evidence>
<comment type="caution">
    <text evidence="2">The sequence shown here is derived from an EMBL/GenBank/DDBJ whole genome shotgun (WGS) entry which is preliminary data.</text>
</comment>
<accession>A0ABP7IET6</accession>
<proteinExistence type="predicted"/>
<dbReference type="RefSeq" id="WP_344774580.1">
    <property type="nucleotide sequence ID" value="NZ_BAABAH010000005.1"/>
</dbReference>
<evidence type="ECO:0000313" key="3">
    <source>
        <dbReference type="Proteomes" id="UP001501821"/>
    </source>
</evidence>
<name>A0ABP7IET6_9ACTN</name>
<organism evidence="2 3">
    <name type="scientific">Nocardioides panacisoli</name>
    <dbReference type="NCBI Taxonomy" id="627624"/>
    <lineage>
        <taxon>Bacteria</taxon>
        <taxon>Bacillati</taxon>
        <taxon>Actinomycetota</taxon>
        <taxon>Actinomycetes</taxon>
        <taxon>Propionibacteriales</taxon>
        <taxon>Nocardioidaceae</taxon>
        <taxon>Nocardioides</taxon>
    </lineage>
</organism>
<keyword evidence="1" id="KW-1133">Transmembrane helix</keyword>
<dbReference type="Pfam" id="PF14030">
    <property type="entry name" value="DUF4245"/>
    <property type="match status" value="1"/>
</dbReference>
<dbReference type="InterPro" id="IPR025339">
    <property type="entry name" value="DUF4245"/>
</dbReference>
<evidence type="ECO:0000313" key="2">
    <source>
        <dbReference type="EMBL" id="GAA3816692.1"/>
    </source>
</evidence>
<keyword evidence="1" id="KW-0472">Membrane</keyword>
<evidence type="ECO:0000256" key="1">
    <source>
        <dbReference type="SAM" id="Phobius"/>
    </source>
</evidence>